<reference evidence="2 3" key="1">
    <citation type="submission" date="2021-06" db="EMBL/GenBank/DDBJ databases">
        <authorList>
            <person name="Palmer J.M."/>
        </authorList>
    </citation>
    <scope>NUCLEOTIDE SEQUENCE [LARGE SCALE GENOMIC DNA]</scope>
    <source>
        <strain evidence="2 3">AS_MEX2019</strain>
        <tissue evidence="2">Muscle</tissue>
    </source>
</reference>
<comment type="caution">
    <text evidence="2">The sequence shown here is derived from an EMBL/GenBank/DDBJ whole genome shotgun (WGS) entry which is preliminary data.</text>
</comment>
<name>A0ABV1ADX4_9TELE</name>
<keyword evidence="1" id="KW-0472">Membrane</keyword>
<keyword evidence="3" id="KW-1185">Reference proteome</keyword>
<protein>
    <submittedName>
        <fullName evidence="2">Uncharacterized protein</fullName>
    </submittedName>
</protein>
<evidence type="ECO:0000256" key="1">
    <source>
        <dbReference type="SAM" id="Phobius"/>
    </source>
</evidence>
<dbReference type="EMBL" id="JAHRIP010090228">
    <property type="protein sequence ID" value="MEQ2316784.1"/>
    <property type="molecule type" value="Genomic_DNA"/>
</dbReference>
<evidence type="ECO:0000313" key="2">
    <source>
        <dbReference type="EMBL" id="MEQ2316784.1"/>
    </source>
</evidence>
<sequence>MYSAQPLLLSGPVVRASTPSPHPNSCLVGENLLKLCCLLFKGPPNSRCLWLLLFVLCCLFSLMAPWQWS</sequence>
<dbReference type="Proteomes" id="UP001469553">
    <property type="component" value="Unassembled WGS sequence"/>
</dbReference>
<accession>A0ABV1ADX4</accession>
<keyword evidence="1" id="KW-1133">Transmembrane helix</keyword>
<feature type="transmembrane region" description="Helical" evidence="1">
    <location>
        <begin position="48"/>
        <end position="68"/>
    </location>
</feature>
<organism evidence="2 3">
    <name type="scientific">Ameca splendens</name>
    <dbReference type="NCBI Taxonomy" id="208324"/>
    <lineage>
        <taxon>Eukaryota</taxon>
        <taxon>Metazoa</taxon>
        <taxon>Chordata</taxon>
        <taxon>Craniata</taxon>
        <taxon>Vertebrata</taxon>
        <taxon>Euteleostomi</taxon>
        <taxon>Actinopterygii</taxon>
        <taxon>Neopterygii</taxon>
        <taxon>Teleostei</taxon>
        <taxon>Neoteleostei</taxon>
        <taxon>Acanthomorphata</taxon>
        <taxon>Ovalentaria</taxon>
        <taxon>Atherinomorphae</taxon>
        <taxon>Cyprinodontiformes</taxon>
        <taxon>Goodeidae</taxon>
        <taxon>Ameca</taxon>
    </lineage>
</organism>
<proteinExistence type="predicted"/>
<keyword evidence="1" id="KW-0812">Transmembrane</keyword>
<evidence type="ECO:0000313" key="3">
    <source>
        <dbReference type="Proteomes" id="UP001469553"/>
    </source>
</evidence>
<gene>
    <name evidence="2" type="ORF">AMECASPLE_036085</name>
</gene>